<name>A0A6P1W1G2_9BACT</name>
<evidence type="ECO:0000313" key="5">
    <source>
        <dbReference type="EMBL" id="QHV98734.1"/>
    </source>
</evidence>
<sequence length="304" mass="29603">MTYQPSAADIAAGSVTLRLTSADPDLSGSCSRAIISRVLTISAPPSLSITASSASLCGGQTAMLTASGANTYRWSNGATTASISVSVAGPYSVTGTSSGGCSATATTTLTASPAPTPSLSSATICAGQSVTLTATGGTSYSFSQGTTNSTGVLVLTPSSTTTISVTVANASGCVSSTSNTVTVNPLPAILTNIVCNGTTTYNVAFTATVGASVSASVGTISGNMVTGVPSGQQLTLTASLNGCSISTQLTQNCQSNLAGLGDFVWNDSNKDGSQDAGEAPIPGVVATLFINGVSSATTLTNATG</sequence>
<dbReference type="InterPro" id="IPR033764">
    <property type="entry name" value="Sdr_B"/>
</dbReference>
<dbReference type="GO" id="GO:0005576">
    <property type="term" value="C:extracellular region"/>
    <property type="evidence" value="ECO:0007669"/>
    <property type="project" value="UniProtKB-SubCell"/>
</dbReference>
<dbReference type="Gene3D" id="2.60.40.10">
    <property type="entry name" value="Immunoglobulins"/>
    <property type="match status" value="1"/>
</dbReference>
<reference evidence="5 6" key="1">
    <citation type="submission" date="2019-11" db="EMBL/GenBank/DDBJ databases">
        <title>Spirosoma endbachense sp. nov., isolated from a natural salt meadow.</title>
        <authorList>
            <person name="Rojas J."/>
            <person name="Ambika Manirajan B."/>
            <person name="Ratering S."/>
            <person name="Suarez C."/>
            <person name="Geissler-Plaum R."/>
            <person name="Schnell S."/>
        </authorList>
    </citation>
    <scope>NUCLEOTIDE SEQUENCE [LARGE SCALE GENOMIC DNA]</scope>
    <source>
        <strain evidence="5 6">I-24</strain>
    </source>
</reference>
<dbReference type="SUPFAM" id="SSF117074">
    <property type="entry name" value="Hypothetical protein PA1324"/>
    <property type="match status" value="1"/>
</dbReference>
<proteinExistence type="predicted"/>
<protein>
    <recommendedName>
        <fullName evidence="4">SD-repeat containing protein B domain-containing protein</fullName>
    </recommendedName>
</protein>
<evidence type="ECO:0000256" key="1">
    <source>
        <dbReference type="ARBA" id="ARBA00004613"/>
    </source>
</evidence>
<gene>
    <name evidence="5" type="ORF">GJR95_28665</name>
</gene>
<evidence type="ECO:0000259" key="4">
    <source>
        <dbReference type="Pfam" id="PF17210"/>
    </source>
</evidence>
<keyword evidence="3" id="KW-0732">Signal</keyword>
<dbReference type="EMBL" id="CP045997">
    <property type="protein sequence ID" value="QHV98734.1"/>
    <property type="molecule type" value="Genomic_DNA"/>
</dbReference>
<dbReference type="AlphaFoldDB" id="A0A6P1W1G2"/>
<accession>A0A6P1W1G2</accession>
<comment type="subcellular location">
    <subcellularLocation>
        <location evidence="1">Secreted</location>
    </subcellularLocation>
</comment>
<evidence type="ECO:0000256" key="2">
    <source>
        <dbReference type="ARBA" id="ARBA00022525"/>
    </source>
</evidence>
<evidence type="ECO:0000256" key="3">
    <source>
        <dbReference type="ARBA" id="ARBA00022729"/>
    </source>
</evidence>
<dbReference type="Proteomes" id="UP000464577">
    <property type="component" value="Chromosome"/>
</dbReference>
<dbReference type="KEGG" id="senf:GJR95_28665"/>
<feature type="domain" description="SD-repeat containing protein B" evidence="4">
    <location>
        <begin position="259"/>
        <end position="304"/>
    </location>
</feature>
<dbReference type="InterPro" id="IPR013783">
    <property type="entry name" value="Ig-like_fold"/>
</dbReference>
<organism evidence="5 6">
    <name type="scientific">Spirosoma endbachense</name>
    <dbReference type="NCBI Taxonomy" id="2666025"/>
    <lineage>
        <taxon>Bacteria</taxon>
        <taxon>Pseudomonadati</taxon>
        <taxon>Bacteroidota</taxon>
        <taxon>Cytophagia</taxon>
        <taxon>Cytophagales</taxon>
        <taxon>Cytophagaceae</taxon>
        <taxon>Spirosoma</taxon>
    </lineage>
</organism>
<evidence type="ECO:0000313" key="6">
    <source>
        <dbReference type="Proteomes" id="UP000464577"/>
    </source>
</evidence>
<feature type="non-terminal residue" evidence="5">
    <location>
        <position position="304"/>
    </location>
</feature>
<keyword evidence="6" id="KW-1185">Reference proteome</keyword>
<dbReference type="Pfam" id="PF17210">
    <property type="entry name" value="SdrD_B"/>
    <property type="match status" value="1"/>
</dbReference>
<keyword evidence="2" id="KW-0964">Secreted</keyword>